<accession>A0A1H0EU47</accession>
<name>A0A1H0EU47_9PSEU</name>
<dbReference type="STRING" id="504798.SAMN05421871_103764"/>
<dbReference type="AlphaFoldDB" id="A0A1H0EU47"/>
<evidence type="ECO:0000313" key="2">
    <source>
        <dbReference type="Proteomes" id="UP000199651"/>
    </source>
</evidence>
<proteinExistence type="predicted"/>
<protein>
    <recommendedName>
        <fullName evidence="3">DUF4367 domain-containing protein</fullName>
    </recommendedName>
</protein>
<dbReference type="OrthoDB" id="4328209at2"/>
<keyword evidence="2" id="KW-1185">Reference proteome</keyword>
<dbReference type="Proteomes" id="UP000199651">
    <property type="component" value="Unassembled WGS sequence"/>
</dbReference>
<dbReference type="EMBL" id="FNJB01000001">
    <property type="protein sequence ID" value="SDN85977.1"/>
    <property type="molecule type" value="Genomic_DNA"/>
</dbReference>
<sequence>MTEPMTDRLIRELRALGDDLPSPDPTDALTAAVLARVATEPVPARATLVRRVAWWLRARWRALVSLLTGLVLVAALTPPVRAAVAQWLGIGAVEVRTSSGAPPSTAPPPPTAARGISVEQARDLVAFDVVVPAELGTPTGVEVSADRAVVSMSWPGVRLDQIGARLAPYFIKTVYDEVEFTTVRGSDAFWLPSAHEVVVQSADGSQRREPARLAGRTLLWQSGGVTLRLEGDLDRERAVAIAESAR</sequence>
<reference evidence="2" key="1">
    <citation type="submission" date="2016-10" db="EMBL/GenBank/DDBJ databases">
        <authorList>
            <person name="Varghese N."/>
            <person name="Submissions S."/>
        </authorList>
    </citation>
    <scope>NUCLEOTIDE SEQUENCE [LARGE SCALE GENOMIC DNA]</scope>
    <source>
        <strain evidence="2">IBRC-M 10655</strain>
    </source>
</reference>
<dbReference type="RefSeq" id="WP_091368244.1">
    <property type="nucleotide sequence ID" value="NZ_FNDV01000003.1"/>
</dbReference>
<evidence type="ECO:0008006" key="3">
    <source>
        <dbReference type="Google" id="ProtNLM"/>
    </source>
</evidence>
<organism evidence="1 2">
    <name type="scientific">Actinokineospora alba</name>
    <dbReference type="NCBI Taxonomy" id="504798"/>
    <lineage>
        <taxon>Bacteria</taxon>
        <taxon>Bacillati</taxon>
        <taxon>Actinomycetota</taxon>
        <taxon>Actinomycetes</taxon>
        <taxon>Pseudonocardiales</taxon>
        <taxon>Pseudonocardiaceae</taxon>
        <taxon>Actinokineospora</taxon>
    </lineage>
</organism>
<gene>
    <name evidence="1" type="ORF">SAMN05192558_101105</name>
</gene>
<evidence type="ECO:0000313" key="1">
    <source>
        <dbReference type="EMBL" id="SDN85977.1"/>
    </source>
</evidence>